<evidence type="ECO:0000313" key="2">
    <source>
        <dbReference type="EMBL" id="MEV8465094.1"/>
    </source>
</evidence>
<evidence type="ECO:0000256" key="1">
    <source>
        <dbReference type="SAM" id="MobiDB-lite"/>
    </source>
</evidence>
<feature type="region of interest" description="Disordered" evidence="1">
    <location>
        <begin position="109"/>
        <end position="137"/>
    </location>
</feature>
<sequence>MYDGKLPIVVTGMKMLKEHGPAGAIFRRFGRPHNQTLLEAIGNPYKEQLRRAAGQQKAEREAHRPLGAGCGTRFTDERWKAIEPAGWDAPRETHPHLCDDCKQRAITVEPQAEHGRPEPDQAVPEQKAGGWLSRFRA</sequence>
<name>A0ABV3L0L0_STRGS</name>
<evidence type="ECO:0000313" key="3">
    <source>
        <dbReference type="Proteomes" id="UP001553148"/>
    </source>
</evidence>
<proteinExistence type="predicted"/>
<reference evidence="2 3" key="1">
    <citation type="submission" date="2024-06" db="EMBL/GenBank/DDBJ databases">
        <title>The Natural Products Discovery Center: Release of the First 8490 Sequenced Strains for Exploring Actinobacteria Biosynthetic Diversity.</title>
        <authorList>
            <person name="Kalkreuter E."/>
            <person name="Kautsar S.A."/>
            <person name="Yang D."/>
            <person name="Bader C.D."/>
            <person name="Teijaro C.N."/>
            <person name="Fluegel L."/>
            <person name="Davis C.M."/>
            <person name="Simpson J.R."/>
            <person name="Lauterbach L."/>
            <person name="Steele A.D."/>
            <person name="Gui C."/>
            <person name="Meng S."/>
            <person name="Li G."/>
            <person name="Viehrig K."/>
            <person name="Ye F."/>
            <person name="Su P."/>
            <person name="Kiefer A.F."/>
            <person name="Nichols A."/>
            <person name="Cepeda A.J."/>
            <person name="Yan W."/>
            <person name="Fan B."/>
            <person name="Jiang Y."/>
            <person name="Adhikari A."/>
            <person name="Zheng C.-J."/>
            <person name="Schuster L."/>
            <person name="Cowan T.M."/>
            <person name="Smanski M.J."/>
            <person name="Chevrette M.G."/>
            <person name="De Carvalho L.P.S."/>
            <person name="Shen B."/>
        </authorList>
    </citation>
    <scope>NUCLEOTIDE SEQUENCE [LARGE SCALE GENOMIC DNA]</scope>
    <source>
        <strain evidence="2 3">NPDC052360</strain>
    </source>
</reference>
<keyword evidence="3" id="KW-1185">Reference proteome</keyword>
<comment type="caution">
    <text evidence="2">The sequence shown here is derived from an EMBL/GenBank/DDBJ whole genome shotgun (WGS) entry which is preliminary data.</text>
</comment>
<dbReference type="RefSeq" id="WP_239513001.1">
    <property type="nucleotide sequence ID" value="NZ_JBFAUJ010000033.1"/>
</dbReference>
<protein>
    <submittedName>
        <fullName evidence="2">Uncharacterized protein</fullName>
    </submittedName>
</protein>
<gene>
    <name evidence="2" type="ORF">AB0470_36815</name>
</gene>
<organism evidence="2 3">
    <name type="scientific">Streptomyces griseosporeus</name>
    <dbReference type="NCBI Taxonomy" id="1910"/>
    <lineage>
        <taxon>Bacteria</taxon>
        <taxon>Bacillati</taxon>
        <taxon>Actinomycetota</taxon>
        <taxon>Actinomycetes</taxon>
        <taxon>Kitasatosporales</taxon>
        <taxon>Streptomycetaceae</taxon>
        <taxon>Streptomyces</taxon>
    </lineage>
</organism>
<feature type="region of interest" description="Disordered" evidence="1">
    <location>
        <begin position="53"/>
        <end position="72"/>
    </location>
</feature>
<accession>A0ABV3L0L0</accession>
<dbReference type="EMBL" id="JBFAUJ010000033">
    <property type="protein sequence ID" value="MEV8465094.1"/>
    <property type="molecule type" value="Genomic_DNA"/>
</dbReference>
<dbReference type="Proteomes" id="UP001553148">
    <property type="component" value="Unassembled WGS sequence"/>
</dbReference>